<comment type="caution">
    <text evidence="1">The sequence shown here is derived from an EMBL/GenBank/DDBJ whole genome shotgun (WGS) entry which is preliminary data.</text>
</comment>
<reference evidence="1" key="1">
    <citation type="journal article" date="2023" name="IMA Fungus">
        <title>Comparative genomic study of the Penicillium genus elucidates a diverse pangenome and 15 lateral gene transfer events.</title>
        <authorList>
            <person name="Petersen C."/>
            <person name="Sorensen T."/>
            <person name="Nielsen M.R."/>
            <person name="Sondergaard T.E."/>
            <person name="Sorensen J.L."/>
            <person name="Fitzpatrick D.A."/>
            <person name="Frisvad J.C."/>
            <person name="Nielsen K.L."/>
        </authorList>
    </citation>
    <scope>NUCLEOTIDE SEQUENCE</scope>
    <source>
        <strain evidence="1">IBT 17514</strain>
    </source>
</reference>
<keyword evidence="2" id="KW-1185">Reference proteome</keyword>
<organism evidence="1 2">
    <name type="scientific">Penicillium malachiteum</name>
    <dbReference type="NCBI Taxonomy" id="1324776"/>
    <lineage>
        <taxon>Eukaryota</taxon>
        <taxon>Fungi</taxon>
        <taxon>Dikarya</taxon>
        <taxon>Ascomycota</taxon>
        <taxon>Pezizomycotina</taxon>
        <taxon>Eurotiomycetes</taxon>
        <taxon>Eurotiomycetidae</taxon>
        <taxon>Eurotiales</taxon>
        <taxon>Aspergillaceae</taxon>
        <taxon>Penicillium</taxon>
    </lineage>
</organism>
<proteinExistence type="predicted"/>
<name>A0AAD6HC68_9EURO</name>
<accession>A0AAD6HC68</accession>
<dbReference type="EMBL" id="JAQJAN010000019">
    <property type="protein sequence ID" value="KAJ5708781.1"/>
    <property type="molecule type" value="Genomic_DNA"/>
</dbReference>
<sequence>MTTDEKSGIMHAALKVGAANGLEKNVYDKADLLVQQLGKYKGPSVNISDWVEWFTFDLMAEVGLGLSFTNLESTKANSVISMFRMAHKFIAPLGATPWLTHLFLRIPFVRSMGYYKKFMDWASQEATRSINDANSDRTDLFAYIIEDARKNGGTEAYMQRNLADFLMVFITGR</sequence>
<protein>
    <submittedName>
        <fullName evidence="1">Cytochrome P450</fullName>
    </submittedName>
</protein>
<dbReference type="Pfam" id="PF00067">
    <property type="entry name" value="p450"/>
    <property type="match status" value="1"/>
</dbReference>
<dbReference type="AlphaFoldDB" id="A0AAD6HC68"/>
<dbReference type="GO" id="GO:0016705">
    <property type="term" value="F:oxidoreductase activity, acting on paired donors, with incorporation or reduction of molecular oxygen"/>
    <property type="evidence" value="ECO:0007669"/>
    <property type="project" value="InterPro"/>
</dbReference>
<evidence type="ECO:0000313" key="2">
    <source>
        <dbReference type="Proteomes" id="UP001215712"/>
    </source>
</evidence>
<reference evidence="1" key="2">
    <citation type="submission" date="2023-01" db="EMBL/GenBank/DDBJ databases">
        <authorList>
            <person name="Petersen C."/>
        </authorList>
    </citation>
    <scope>NUCLEOTIDE SEQUENCE</scope>
    <source>
        <strain evidence="1">IBT 17514</strain>
    </source>
</reference>
<dbReference type="SUPFAM" id="SSF48264">
    <property type="entry name" value="Cytochrome P450"/>
    <property type="match status" value="1"/>
</dbReference>
<dbReference type="GO" id="GO:0043386">
    <property type="term" value="P:mycotoxin biosynthetic process"/>
    <property type="evidence" value="ECO:0007669"/>
    <property type="project" value="UniProtKB-ARBA"/>
</dbReference>
<dbReference type="GO" id="GO:0005506">
    <property type="term" value="F:iron ion binding"/>
    <property type="evidence" value="ECO:0007669"/>
    <property type="project" value="InterPro"/>
</dbReference>
<evidence type="ECO:0000313" key="1">
    <source>
        <dbReference type="EMBL" id="KAJ5708781.1"/>
    </source>
</evidence>
<dbReference type="Gene3D" id="1.10.630.10">
    <property type="entry name" value="Cytochrome P450"/>
    <property type="match status" value="1"/>
</dbReference>
<dbReference type="InterPro" id="IPR001128">
    <property type="entry name" value="Cyt_P450"/>
</dbReference>
<dbReference type="GO" id="GO:0020037">
    <property type="term" value="F:heme binding"/>
    <property type="evidence" value="ECO:0007669"/>
    <property type="project" value="InterPro"/>
</dbReference>
<dbReference type="Proteomes" id="UP001215712">
    <property type="component" value="Unassembled WGS sequence"/>
</dbReference>
<dbReference type="GO" id="GO:0004497">
    <property type="term" value="F:monooxygenase activity"/>
    <property type="evidence" value="ECO:0007669"/>
    <property type="project" value="InterPro"/>
</dbReference>
<gene>
    <name evidence="1" type="ORF">N7493_010115</name>
</gene>
<dbReference type="InterPro" id="IPR036396">
    <property type="entry name" value="Cyt_P450_sf"/>
</dbReference>